<dbReference type="GeneID" id="105272193"/>
<keyword evidence="3" id="KW-0804">Transcription</keyword>
<dbReference type="GO" id="GO:0042797">
    <property type="term" value="P:tRNA transcription by RNA polymerase III"/>
    <property type="evidence" value="ECO:0007669"/>
    <property type="project" value="TreeGrafter"/>
</dbReference>
<protein>
    <submittedName>
        <fullName evidence="7">DNA-directed RNA polymerase III subunit RPC4</fullName>
    </submittedName>
</protein>
<keyword evidence="6" id="KW-1185">Reference proteome</keyword>
<reference evidence="7" key="1">
    <citation type="submission" date="2025-08" db="UniProtKB">
        <authorList>
            <consortium name="RefSeq"/>
        </authorList>
    </citation>
    <scope>IDENTIFICATION</scope>
    <source>
        <strain evidence="7">USDA-PBARC FA_bdor</strain>
        <tissue evidence="7">Whole organism</tissue>
    </source>
</reference>
<gene>
    <name evidence="7" type="primary">RpIIIC53</name>
</gene>
<name>A0A9R1U9K4_9HYME</name>
<dbReference type="CTD" id="121856514"/>
<feature type="region of interest" description="Disordered" evidence="5">
    <location>
        <begin position="1"/>
        <end position="37"/>
    </location>
</feature>
<dbReference type="Proteomes" id="UP000694866">
    <property type="component" value="Unplaced"/>
</dbReference>
<evidence type="ECO:0000256" key="3">
    <source>
        <dbReference type="ARBA" id="ARBA00023163"/>
    </source>
</evidence>
<feature type="compositionally biased region" description="Basic and acidic residues" evidence="5">
    <location>
        <begin position="284"/>
        <end position="299"/>
    </location>
</feature>
<dbReference type="GO" id="GO:0003677">
    <property type="term" value="F:DNA binding"/>
    <property type="evidence" value="ECO:0007669"/>
    <property type="project" value="InterPro"/>
</dbReference>
<keyword evidence="2 7" id="KW-0240">DNA-directed RNA polymerase</keyword>
<organism evidence="6 7">
    <name type="scientific">Fopius arisanus</name>
    <dbReference type="NCBI Taxonomy" id="64838"/>
    <lineage>
        <taxon>Eukaryota</taxon>
        <taxon>Metazoa</taxon>
        <taxon>Ecdysozoa</taxon>
        <taxon>Arthropoda</taxon>
        <taxon>Hexapoda</taxon>
        <taxon>Insecta</taxon>
        <taxon>Pterygota</taxon>
        <taxon>Neoptera</taxon>
        <taxon>Endopterygota</taxon>
        <taxon>Hymenoptera</taxon>
        <taxon>Apocrita</taxon>
        <taxon>Ichneumonoidea</taxon>
        <taxon>Braconidae</taxon>
        <taxon>Opiinae</taxon>
        <taxon>Fopius</taxon>
    </lineage>
</organism>
<dbReference type="GO" id="GO:0005666">
    <property type="term" value="C:RNA polymerase III complex"/>
    <property type="evidence" value="ECO:0007669"/>
    <property type="project" value="InterPro"/>
</dbReference>
<evidence type="ECO:0000256" key="5">
    <source>
        <dbReference type="SAM" id="MobiDB-lite"/>
    </source>
</evidence>
<dbReference type="RefSeq" id="XP_011312462.1">
    <property type="nucleotide sequence ID" value="XM_011314160.1"/>
</dbReference>
<dbReference type="Pfam" id="PF05132">
    <property type="entry name" value="RNA_pol_Rpc4"/>
    <property type="match status" value="1"/>
</dbReference>
<evidence type="ECO:0000256" key="1">
    <source>
        <dbReference type="ARBA" id="ARBA00004123"/>
    </source>
</evidence>
<keyword evidence="4" id="KW-0539">Nucleus</keyword>
<evidence type="ECO:0000313" key="6">
    <source>
        <dbReference type="Proteomes" id="UP000694866"/>
    </source>
</evidence>
<dbReference type="KEGG" id="fas:105272193"/>
<proteinExistence type="predicted"/>
<accession>A0A9R1U9K4</accession>
<dbReference type="OrthoDB" id="5836119at2759"/>
<evidence type="ECO:0000256" key="4">
    <source>
        <dbReference type="ARBA" id="ARBA00023242"/>
    </source>
</evidence>
<dbReference type="PANTHER" id="PTHR13408">
    <property type="entry name" value="DNA-DIRECTED RNA POLYMERASE III"/>
    <property type="match status" value="1"/>
</dbReference>
<dbReference type="PANTHER" id="PTHR13408:SF0">
    <property type="entry name" value="DNA-DIRECTED RNA POLYMERASE III SUBUNIT RPC4"/>
    <property type="match status" value="1"/>
</dbReference>
<dbReference type="InterPro" id="IPR007811">
    <property type="entry name" value="RPC4"/>
</dbReference>
<evidence type="ECO:0000256" key="2">
    <source>
        <dbReference type="ARBA" id="ARBA00022478"/>
    </source>
</evidence>
<feature type="region of interest" description="Disordered" evidence="5">
    <location>
        <begin position="51"/>
        <end position="142"/>
    </location>
</feature>
<feature type="region of interest" description="Disordered" evidence="5">
    <location>
        <begin position="281"/>
        <end position="307"/>
    </location>
</feature>
<evidence type="ECO:0000313" key="7">
    <source>
        <dbReference type="RefSeq" id="XP_011312462.1"/>
    </source>
</evidence>
<comment type="subcellular location">
    <subcellularLocation>
        <location evidence="1">Nucleus</location>
    </subcellularLocation>
</comment>
<feature type="compositionally biased region" description="Polar residues" evidence="5">
    <location>
        <begin position="23"/>
        <end position="36"/>
    </location>
</feature>
<feature type="compositionally biased region" description="Polar residues" evidence="5">
    <location>
        <begin position="1"/>
        <end position="14"/>
    </location>
</feature>
<dbReference type="AlphaFoldDB" id="A0A9R1U9K4"/>
<sequence>MNSKKSTSENSSFENVKIKVEPGTSNVTPSSTTRLTSFRLPRDLTLGGVIKTEKSTKKIYAPNLNVQRNKKKEDGSAIKTESNQRTGGRGRGRGATDRGRGRGKSGPVLIQSAGVFSEGMVGPARSARSTGGGGGWRNNDRDGKQILETTKLNLHENFDKNEEEKKLKLLLRDDFIDDGDDFSLESAPVVLPLMEQAKLYKVEPKETTNEKAVSEEEEEIDWKPIILENGQAVMPKKKIKKKPAVSIDIKEEKGRRTVPQIINNQSLGYILMAFPDCLPGVRNTDPDVDPRSKNGKDQPPEVNNTSNTEYCTLQTLKEGRLGKIQIHQSGKAVLRLGENSLVIDVGSRQSFRQDLIAAKVDASNSELVNLGQVTSTLICSPDWESMLANL</sequence>